<dbReference type="PROSITE" id="PS50893">
    <property type="entry name" value="ABC_TRANSPORTER_2"/>
    <property type="match status" value="1"/>
</dbReference>
<dbReference type="Pfam" id="PF13732">
    <property type="entry name" value="DrrA1-3_C"/>
    <property type="match status" value="1"/>
</dbReference>
<dbReference type="GO" id="GO:0005886">
    <property type="term" value="C:plasma membrane"/>
    <property type="evidence" value="ECO:0007669"/>
    <property type="project" value="UniProtKB-SubCell"/>
</dbReference>
<keyword evidence="5 10" id="KW-0067">ATP-binding</keyword>
<dbReference type="FunFam" id="3.40.50.300:FF:000589">
    <property type="entry name" value="ABC transporter, ATP-binding subunit"/>
    <property type="match status" value="1"/>
</dbReference>
<evidence type="ECO:0000256" key="2">
    <source>
        <dbReference type="ARBA" id="ARBA00022448"/>
    </source>
</evidence>
<evidence type="ECO:0000256" key="5">
    <source>
        <dbReference type="ARBA" id="ARBA00022840"/>
    </source>
</evidence>
<dbReference type="EMBL" id="DUJO01000053">
    <property type="protein sequence ID" value="HII75215.1"/>
    <property type="molecule type" value="Genomic_DNA"/>
</dbReference>
<dbReference type="GeneID" id="1459826"/>
<dbReference type="NCBIfam" id="TIGR01188">
    <property type="entry name" value="drrA"/>
    <property type="match status" value="1"/>
</dbReference>
<dbReference type="InterPro" id="IPR003439">
    <property type="entry name" value="ABC_transporter-like_ATP-bd"/>
</dbReference>
<keyword evidence="2" id="KW-0813">Transport</keyword>
<evidence type="ECO:0000256" key="8">
    <source>
        <dbReference type="ARBA" id="ARBA00049985"/>
    </source>
</evidence>
<dbReference type="InterPro" id="IPR003593">
    <property type="entry name" value="AAA+_ATPase"/>
</dbReference>
<name>A0A832WQQ0_9CREN</name>
<dbReference type="OMA" id="CGRIAML"/>
<gene>
    <name evidence="10" type="ORF">HA332_12810</name>
</gene>
<keyword evidence="4" id="KW-0547">Nucleotide-binding</keyword>
<keyword evidence="7" id="KW-0472">Membrane</keyword>
<dbReference type="GO" id="GO:0005524">
    <property type="term" value="F:ATP binding"/>
    <property type="evidence" value="ECO:0007669"/>
    <property type="project" value="UniProtKB-KW"/>
</dbReference>
<dbReference type="GO" id="GO:0016887">
    <property type="term" value="F:ATP hydrolysis activity"/>
    <property type="evidence" value="ECO:0007669"/>
    <property type="project" value="InterPro"/>
</dbReference>
<protein>
    <submittedName>
        <fullName evidence="10">ATP-binding cassette domain-containing protein</fullName>
    </submittedName>
</protein>
<evidence type="ECO:0000313" key="10">
    <source>
        <dbReference type="EMBL" id="HII75215.1"/>
    </source>
</evidence>
<proteinExistence type="inferred from homology"/>
<dbReference type="SUPFAM" id="SSF52540">
    <property type="entry name" value="P-loop containing nucleoside triphosphate hydrolases"/>
    <property type="match status" value="1"/>
</dbReference>
<reference evidence="10" key="1">
    <citation type="journal article" date="2020" name="bioRxiv">
        <title>A rank-normalized archaeal taxonomy based on genome phylogeny resolves widespread incomplete and uneven classifications.</title>
        <authorList>
            <person name="Rinke C."/>
            <person name="Chuvochina M."/>
            <person name="Mussig A.J."/>
            <person name="Chaumeil P.-A."/>
            <person name="Waite D.W."/>
            <person name="Whitman W.B."/>
            <person name="Parks D.H."/>
            <person name="Hugenholtz P."/>
        </authorList>
    </citation>
    <scope>NUCLEOTIDE SEQUENCE</scope>
    <source>
        <strain evidence="10">UBA8838</strain>
    </source>
</reference>
<dbReference type="GO" id="GO:0043215">
    <property type="term" value="P:daunorubicin transport"/>
    <property type="evidence" value="ECO:0007669"/>
    <property type="project" value="InterPro"/>
</dbReference>
<dbReference type="RefSeq" id="WP_010979838.1">
    <property type="nucleotide sequence ID" value="NZ_BAABQO010000008.1"/>
</dbReference>
<evidence type="ECO:0000256" key="4">
    <source>
        <dbReference type="ARBA" id="ARBA00022741"/>
    </source>
</evidence>
<evidence type="ECO:0000313" key="11">
    <source>
        <dbReference type="Proteomes" id="UP000646844"/>
    </source>
</evidence>
<keyword evidence="6" id="KW-1278">Translocase</keyword>
<dbReference type="Pfam" id="PF00005">
    <property type="entry name" value="ABC_tran"/>
    <property type="match status" value="1"/>
</dbReference>
<evidence type="ECO:0000256" key="7">
    <source>
        <dbReference type="ARBA" id="ARBA00023136"/>
    </source>
</evidence>
<dbReference type="SMART" id="SM00382">
    <property type="entry name" value="AAA"/>
    <property type="match status" value="1"/>
</dbReference>
<accession>A0A832WQQ0</accession>
<dbReference type="InterPro" id="IPR027417">
    <property type="entry name" value="P-loop_NTPase"/>
</dbReference>
<dbReference type="GO" id="GO:1900753">
    <property type="term" value="P:doxorubicin transport"/>
    <property type="evidence" value="ECO:0007669"/>
    <property type="project" value="InterPro"/>
</dbReference>
<sequence length="334" mass="37598">MRNVMIKAINLTKKFGNFVAVDHINFEVYDGEIFGFLGPNGAGKSTTIKMLTTVLKPTEGTAIVNGYDIIKEQAKVRQSIGVVPQEYTADEDLTGWENIMMMAGLYGIPRSVAEERAKELLEMVELTYAANRKVSTYSGGMRRRLEIAMSLVSRPKVLFLDEPTIGLDAQTRAAIWQYIRKLKEEYDMTIFVTTHYLEEADMYGDRIAIIDKGKILAIGSPKELKERIGGDVISLQTNNDEKALTVLSNLFADGILEVKKFQDGIRIKVKNGEEKAPTILEVLMKNGIKVTRMSITEPTMDEVYMEITGKSLRDEEASSQEMFAFRRTLRRARG</sequence>
<comment type="similarity">
    <text evidence="8">Belongs to the ABC transporter superfamily. Drug exporter-1 (DrugE1) (TC 3.A.1.105) family.</text>
</comment>
<dbReference type="InterPro" id="IPR005894">
    <property type="entry name" value="DrrA"/>
</dbReference>
<dbReference type="Gene3D" id="3.40.50.300">
    <property type="entry name" value="P-loop containing nucleotide triphosphate hydrolases"/>
    <property type="match status" value="1"/>
</dbReference>
<organism evidence="10 11">
    <name type="scientific">Sulfurisphaera tokodaii</name>
    <dbReference type="NCBI Taxonomy" id="111955"/>
    <lineage>
        <taxon>Archaea</taxon>
        <taxon>Thermoproteota</taxon>
        <taxon>Thermoprotei</taxon>
        <taxon>Sulfolobales</taxon>
        <taxon>Sulfolobaceae</taxon>
        <taxon>Sulfurisphaera</taxon>
    </lineage>
</organism>
<dbReference type="InterPro" id="IPR017871">
    <property type="entry name" value="ABC_transporter-like_CS"/>
</dbReference>
<evidence type="ECO:0000256" key="3">
    <source>
        <dbReference type="ARBA" id="ARBA00022475"/>
    </source>
</evidence>
<dbReference type="PANTHER" id="PTHR43582:SF2">
    <property type="entry name" value="LINEARMYCIN RESISTANCE ATP-BINDING PROTEIN LNRL"/>
    <property type="match status" value="1"/>
</dbReference>
<dbReference type="PROSITE" id="PS00211">
    <property type="entry name" value="ABC_TRANSPORTER_1"/>
    <property type="match status" value="1"/>
</dbReference>
<evidence type="ECO:0000256" key="1">
    <source>
        <dbReference type="ARBA" id="ARBA00004413"/>
    </source>
</evidence>
<comment type="caution">
    <text evidence="10">The sequence shown here is derived from an EMBL/GenBank/DDBJ whole genome shotgun (WGS) entry which is preliminary data.</text>
</comment>
<dbReference type="AlphaFoldDB" id="A0A832WQQ0"/>
<keyword evidence="3" id="KW-1003">Cell membrane</keyword>
<feature type="domain" description="ABC transporter" evidence="9">
    <location>
        <begin position="6"/>
        <end position="237"/>
    </location>
</feature>
<evidence type="ECO:0000256" key="6">
    <source>
        <dbReference type="ARBA" id="ARBA00022967"/>
    </source>
</evidence>
<evidence type="ECO:0000259" key="9">
    <source>
        <dbReference type="PROSITE" id="PS50893"/>
    </source>
</evidence>
<dbReference type="InterPro" id="IPR025302">
    <property type="entry name" value="DrrA1/2-like_C"/>
</dbReference>
<dbReference type="PANTHER" id="PTHR43582">
    <property type="entry name" value="LINEARMYCIN RESISTANCE ATP-BINDING PROTEIN LNRL"/>
    <property type="match status" value="1"/>
</dbReference>
<dbReference type="Proteomes" id="UP000646844">
    <property type="component" value="Unassembled WGS sequence"/>
</dbReference>
<comment type="subcellular location">
    <subcellularLocation>
        <location evidence="1">Cell membrane</location>
        <topology evidence="1">Peripheral membrane protein</topology>
        <orientation evidence="1">Cytoplasmic side</orientation>
    </subcellularLocation>
</comment>